<gene>
    <name evidence="7" type="ORF">METZ01_LOCUS440850</name>
</gene>
<dbReference type="PROSITE" id="PS00444">
    <property type="entry name" value="POLYPRENYL_SYNTHASE_2"/>
    <property type="match status" value="1"/>
</dbReference>
<keyword evidence="5" id="KW-0460">Magnesium</keyword>
<evidence type="ECO:0000256" key="1">
    <source>
        <dbReference type="ARBA" id="ARBA00001946"/>
    </source>
</evidence>
<dbReference type="EMBL" id="UINC01179354">
    <property type="protein sequence ID" value="SVD87996.1"/>
    <property type="molecule type" value="Genomic_DNA"/>
</dbReference>
<dbReference type="CDD" id="cd00685">
    <property type="entry name" value="Trans_IPPS_HT"/>
    <property type="match status" value="1"/>
</dbReference>
<evidence type="ECO:0000256" key="3">
    <source>
        <dbReference type="ARBA" id="ARBA00022679"/>
    </source>
</evidence>
<dbReference type="PROSITE" id="PS00723">
    <property type="entry name" value="POLYPRENYL_SYNTHASE_1"/>
    <property type="match status" value="1"/>
</dbReference>
<dbReference type="PANTHER" id="PTHR43281">
    <property type="entry name" value="FARNESYL DIPHOSPHATE SYNTHASE"/>
    <property type="match status" value="1"/>
</dbReference>
<sequence length="240" mass="26550">MANFSSKLNTIAQNTDSYLKSVFSKQNSKSHLIKPMKYGVFSGGKRFRSAIVVNTGKIFGIDYKKLIIIGAAVECLHSYSLMHDDLPSMDNDDLRRGRLSTHKKFNEFTAILAGNSLLTLAFEILSGSDLKISQKIKAELIRALSNCSGHSGLAGGQYSDLTFENKNISKKNIINMQKKKTGELFGFCCESIAVINEENIKKRKLLKETGLQIGLLFQIVDDLIDYRGDSGIVGKPTKSD</sequence>
<dbReference type="SUPFAM" id="SSF48576">
    <property type="entry name" value="Terpenoid synthases"/>
    <property type="match status" value="1"/>
</dbReference>
<dbReference type="SFLD" id="SFLDG01017">
    <property type="entry name" value="Polyprenyl_Transferase_Like"/>
    <property type="match status" value="1"/>
</dbReference>
<evidence type="ECO:0000313" key="7">
    <source>
        <dbReference type="EMBL" id="SVD87996.1"/>
    </source>
</evidence>
<dbReference type="PANTHER" id="PTHR43281:SF1">
    <property type="entry name" value="FARNESYL DIPHOSPHATE SYNTHASE"/>
    <property type="match status" value="1"/>
</dbReference>
<dbReference type="AlphaFoldDB" id="A0A382YXI7"/>
<accession>A0A382YXI7</accession>
<evidence type="ECO:0000256" key="6">
    <source>
        <dbReference type="ARBA" id="ARBA00023229"/>
    </source>
</evidence>
<evidence type="ECO:0000256" key="5">
    <source>
        <dbReference type="ARBA" id="ARBA00022842"/>
    </source>
</evidence>
<dbReference type="GO" id="GO:0046872">
    <property type="term" value="F:metal ion binding"/>
    <property type="evidence" value="ECO:0007669"/>
    <property type="project" value="UniProtKB-KW"/>
</dbReference>
<keyword evidence="4" id="KW-0479">Metal-binding</keyword>
<reference evidence="7" key="1">
    <citation type="submission" date="2018-05" db="EMBL/GenBank/DDBJ databases">
        <authorList>
            <person name="Lanie J.A."/>
            <person name="Ng W.-L."/>
            <person name="Kazmierczak K.M."/>
            <person name="Andrzejewski T.M."/>
            <person name="Davidsen T.M."/>
            <person name="Wayne K.J."/>
            <person name="Tettelin H."/>
            <person name="Glass J.I."/>
            <person name="Rusch D."/>
            <person name="Podicherti R."/>
            <person name="Tsui H.-C.T."/>
            <person name="Winkler M.E."/>
        </authorList>
    </citation>
    <scope>NUCLEOTIDE SEQUENCE</scope>
</reference>
<comment type="similarity">
    <text evidence="2">Belongs to the FPP/GGPP synthase family.</text>
</comment>
<dbReference type="GO" id="GO:0004659">
    <property type="term" value="F:prenyltransferase activity"/>
    <property type="evidence" value="ECO:0007669"/>
    <property type="project" value="InterPro"/>
</dbReference>
<dbReference type="SFLD" id="SFLDS00005">
    <property type="entry name" value="Isoprenoid_Synthase_Type_I"/>
    <property type="match status" value="1"/>
</dbReference>
<evidence type="ECO:0000256" key="2">
    <source>
        <dbReference type="ARBA" id="ARBA00006706"/>
    </source>
</evidence>
<dbReference type="InterPro" id="IPR033749">
    <property type="entry name" value="Polyprenyl_synt_CS"/>
</dbReference>
<comment type="cofactor">
    <cofactor evidence="1">
        <name>Mg(2+)</name>
        <dbReference type="ChEBI" id="CHEBI:18420"/>
    </cofactor>
</comment>
<name>A0A382YXI7_9ZZZZ</name>
<feature type="non-terminal residue" evidence="7">
    <location>
        <position position="240"/>
    </location>
</feature>
<dbReference type="InterPro" id="IPR008949">
    <property type="entry name" value="Isoprenoid_synthase_dom_sf"/>
</dbReference>
<protein>
    <recommendedName>
        <fullName evidence="8">Polyprenyl synthetase</fullName>
    </recommendedName>
</protein>
<dbReference type="GO" id="GO:0008299">
    <property type="term" value="P:isoprenoid biosynthetic process"/>
    <property type="evidence" value="ECO:0007669"/>
    <property type="project" value="UniProtKB-KW"/>
</dbReference>
<dbReference type="Gene3D" id="1.10.600.10">
    <property type="entry name" value="Farnesyl Diphosphate Synthase"/>
    <property type="match status" value="1"/>
</dbReference>
<dbReference type="FunFam" id="1.10.600.10:FF:000001">
    <property type="entry name" value="Geranylgeranyl diphosphate synthase"/>
    <property type="match status" value="1"/>
</dbReference>
<dbReference type="Pfam" id="PF00348">
    <property type="entry name" value="polyprenyl_synt"/>
    <property type="match status" value="1"/>
</dbReference>
<dbReference type="InterPro" id="IPR000092">
    <property type="entry name" value="Polyprenyl_synt"/>
</dbReference>
<keyword evidence="6" id="KW-0414">Isoprene biosynthesis</keyword>
<organism evidence="7">
    <name type="scientific">marine metagenome</name>
    <dbReference type="NCBI Taxonomy" id="408172"/>
    <lineage>
        <taxon>unclassified sequences</taxon>
        <taxon>metagenomes</taxon>
        <taxon>ecological metagenomes</taxon>
    </lineage>
</organism>
<evidence type="ECO:0008006" key="8">
    <source>
        <dbReference type="Google" id="ProtNLM"/>
    </source>
</evidence>
<evidence type="ECO:0000256" key="4">
    <source>
        <dbReference type="ARBA" id="ARBA00022723"/>
    </source>
</evidence>
<proteinExistence type="inferred from homology"/>
<keyword evidence="3" id="KW-0808">Transferase</keyword>